<proteinExistence type="predicted"/>
<comment type="caution">
    <text evidence="4">The sequence shown here is derived from an EMBL/GenBank/DDBJ whole genome shotgun (WGS) entry which is preliminary data.</text>
</comment>
<reference evidence="5" key="1">
    <citation type="journal article" date="2019" name="Int. J. Syst. Evol. Microbiol.">
        <title>The Global Catalogue of Microorganisms (GCM) 10K type strain sequencing project: providing services to taxonomists for standard genome sequencing and annotation.</title>
        <authorList>
            <consortium name="The Broad Institute Genomics Platform"/>
            <consortium name="The Broad Institute Genome Sequencing Center for Infectious Disease"/>
            <person name="Wu L."/>
            <person name="Ma J."/>
        </authorList>
    </citation>
    <scope>NUCLEOTIDE SEQUENCE [LARGE SCALE GENOMIC DNA]</scope>
    <source>
        <strain evidence="5">CCM 8932</strain>
    </source>
</reference>
<dbReference type="PANTHER" id="PTHR43479:SF7">
    <property type="entry name" value="TETR-FAMILY TRANSCRIPTIONAL REGULATOR"/>
    <property type="match status" value="1"/>
</dbReference>
<dbReference type="InterPro" id="IPR009057">
    <property type="entry name" value="Homeodomain-like_sf"/>
</dbReference>
<dbReference type="InterPro" id="IPR001647">
    <property type="entry name" value="HTH_TetR"/>
</dbReference>
<feature type="DNA-binding region" description="H-T-H motif" evidence="2">
    <location>
        <begin position="34"/>
        <end position="53"/>
    </location>
</feature>
<gene>
    <name evidence="4" type="ORF">ACFP3T_06750</name>
</gene>
<dbReference type="InterPro" id="IPR050624">
    <property type="entry name" value="HTH-type_Tx_Regulator"/>
</dbReference>
<evidence type="ECO:0000313" key="4">
    <source>
        <dbReference type="EMBL" id="MFC6164361.1"/>
    </source>
</evidence>
<evidence type="ECO:0000256" key="2">
    <source>
        <dbReference type="PROSITE-ProRule" id="PRU00335"/>
    </source>
</evidence>
<keyword evidence="1 2" id="KW-0238">DNA-binding</keyword>
<dbReference type="PROSITE" id="PS50977">
    <property type="entry name" value="HTH_TETR_2"/>
    <property type="match status" value="1"/>
</dbReference>
<dbReference type="SUPFAM" id="SSF46689">
    <property type="entry name" value="Homeodomain-like"/>
    <property type="match status" value="1"/>
</dbReference>
<keyword evidence="5" id="KW-1185">Reference proteome</keyword>
<dbReference type="Proteomes" id="UP001596253">
    <property type="component" value="Unassembled WGS sequence"/>
</dbReference>
<dbReference type="EMBL" id="JBHSSD010000032">
    <property type="protein sequence ID" value="MFC6164361.1"/>
    <property type="molecule type" value="Genomic_DNA"/>
</dbReference>
<evidence type="ECO:0000256" key="1">
    <source>
        <dbReference type="ARBA" id="ARBA00023125"/>
    </source>
</evidence>
<sequence>MVATPNNRRAQYTQQVIEDTVLQLLETKPVESISVTEVCQLADVNRTTFYRHYTDIFQCLDQIEQTFLASYSFDKGARPTVNVERLLDAFYQQRRLSNLVFVDGKTKLLDRMQATIPADVPFANTYQITYIWSGVKAIIQQWVKAEMPETPHELTRIIFRSVLAQDLPPIDPEKL</sequence>
<evidence type="ECO:0000259" key="3">
    <source>
        <dbReference type="PROSITE" id="PS50977"/>
    </source>
</evidence>
<feature type="domain" description="HTH tetR-type" evidence="3">
    <location>
        <begin position="11"/>
        <end position="71"/>
    </location>
</feature>
<dbReference type="Gene3D" id="1.10.357.10">
    <property type="entry name" value="Tetracycline Repressor, domain 2"/>
    <property type="match status" value="1"/>
</dbReference>
<evidence type="ECO:0000313" key="5">
    <source>
        <dbReference type="Proteomes" id="UP001596253"/>
    </source>
</evidence>
<protein>
    <submittedName>
        <fullName evidence="4">TetR/AcrR family transcriptional regulator</fullName>
    </submittedName>
</protein>
<dbReference type="RefSeq" id="WP_137640933.1">
    <property type="nucleotide sequence ID" value="NZ_BJDK01000033.1"/>
</dbReference>
<dbReference type="PANTHER" id="PTHR43479">
    <property type="entry name" value="ACREF/ENVCD OPERON REPRESSOR-RELATED"/>
    <property type="match status" value="1"/>
</dbReference>
<name>A0ABW1R6N4_9LACO</name>
<organism evidence="4 5">
    <name type="scientific">Lactiplantibacillus dongliensis</name>
    <dbReference type="NCBI Taxonomy" id="2559919"/>
    <lineage>
        <taxon>Bacteria</taxon>
        <taxon>Bacillati</taxon>
        <taxon>Bacillota</taxon>
        <taxon>Bacilli</taxon>
        <taxon>Lactobacillales</taxon>
        <taxon>Lactobacillaceae</taxon>
        <taxon>Lactiplantibacillus</taxon>
    </lineage>
</organism>
<accession>A0ABW1R6N4</accession>